<evidence type="ECO:0000313" key="3">
    <source>
        <dbReference type="Proteomes" id="UP000887013"/>
    </source>
</evidence>
<proteinExistence type="predicted"/>
<feature type="compositionally biased region" description="Basic and acidic residues" evidence="1">
    <location>
        <begin position="10"/>
        <end position="20"/>
    </location>
</feature>
<protein>
    <submittedName>
        <fullName evidence="2">Uncharacterized protein</fullName>
    </submittedName>
</protein>
<feature type="region of interest" description="Disordered" evidence="1">
    <location>
        <begin position="1"/>
        <end position="46"/>
    </location>
</feature>
<comment type="caution">
    <text evidence="2">The sequence shown here is derived from an EMBL/GenBank/DDBJ whole genome shotgun (WGS) entry which is preliminary data.</text>
</comment>
<feature type="compositionally biased region" description="Polar residues" evidence="1">
    <location>
        <begin position="29"/>
        <end position="46"/>
    </location>
</feature>
<reference evidence="2" key="1">
    <citation type="submission" date="2020-08" db="EMBL/GenBank/DDBJ databases">
        <title>Multicomponent nature underlies the extraordinary mechanical properties of spider dragline silk.</title>
        <authorList>
            <person name="Kono N."/>
            <person name="Nakamura H."/>
            <person name="Mori M."/>
            <person name="Yoshida Y."/>
            <person name="Ohtoshi R."/>
            <person name="Malay A.D."/>
            <person name="Moran D.A.P."/>
            <person name="Tomita M."/>
            <person name="Numata K."/>
            <person name="Arakawa K."/>
        </authorList>
    </citation>
    <scope>NUCLEOTIDE SEQUENCE</scope>
</reference>
<sequence length="89" mass="9778">MGMSGYSSEEDSKKSKHEDFTDLSDNDSETMNSSPPSSGCESETDTVVTKTNFLPGSVQAEDNQASETEDNDGFTVILKKKERTANLYR</sequence>
<accession>A0A8X6PWC7</accession>
<evidence type="ECO:0000313" key="2">
    <source>
        <dbReference type="EMBL" id="GFT88911.1"/>
    </source>
</evidence>
<name>A0A8X6PWC7_NEPPI</name>
<dbReference type="AlphaFoldDB" id="A0A8X6PWC7"/>
<evidence type="ECO:0000256" key="1">
    <source>
        <dbReference type="SAM" id="MobiDB-lite"/>
    </source>
</evidence>
<organism evidence="2 3">
    <name type="scientific">Nephila pilipes</name>
    <name type="common">Giant wood spider</name>
    <name type="synonym">Nephila maculata</name>
    <dbReference type="NCBI Taxonomy" id="299642"/>
    <lineage>
        <taxon>Eukaryota</taxon>
        <taxon>Metazoa</taxon>
        <taxon>Ecdysozoa</taxon>
        <taxon>Arthropoda</taxon>
        <taxon>Chelicerata</taxon>
        <taxon>Arachnida</taxon>
        <taxon>Araneae</taxon>
        <taxon>Araneomorphae</taxon>
        <taxon>Entelegynae</taxon>
        <taxon>Araneoidea</taxon>
        <taxon>Nephilidae</taxon>
        <taxon>Nephila</taxon>
    </lineage>
</organism>
<dbReference type="EMBL" id="BMAW01073694">
    <property type="protein sequence ID" value="GFT88911.1"/>
    <property type="molecule type" value="Genomic_DNA"/>
</dbReference>
<dbReference type="Proteomes" id="UP000887013">
    <property type="component" value="Unassembled WGS sequence"/>
</dbReference>
<keyword evidence="3" id="KW-1185">Reference proteome</keyword>
<gene>
    <name evidence="2" type="ORF">NPIL_72521</name>
</gene>